<feature type="transmembrane region" description="Helical" evidence="10">
    <location>
        <begin position="54"/>
        <end position="78"/>
    </location>
</feature>
<evidence type="ECO:0000256" key="9">
    <source>
        <dbReference type="ARBA" id="ARBA00023251"/>
    </source>
</evidence>
<evidence type="ECO:0000256" key="6">
    <source>
        <dbReference type="ARBA" id="ARBA00022692"/>
    </source>
</evidence>
<feature type="transmembrane region" description="Helical" evidence="10">
    <location>
        <begin position="99"/>
        <end position="122"/>
    </location>
</feature>
<dbReference type="InterPro" id="IPR051327">
    <property type="entry name" value="MATE_MepA_subfamily"/>
</dbReference>
<feature type="transmembrane region" description="Helical" evidence="10">
    <location>
        <begin position="423"/>
        <end position="443"/>
    </location>
</feature>
<organism evidence="11 12">
    <name type="scientific">Nostoc punctiforme NIES-2108</name>
    <dbReference type="NCBI Taxonomy" id="1356359"/>
    <lineage>
        <taxon>Bacteria</taxon>
        <taxon>Bacillati</taxon>
        <taxon>Cyanobacteriota</taxon>
        <taxon>Cyanophyceae</taxon>
        <taxon>Nostocales</taxon>
        <taxon>Nostocaceae</taxon>
        <taxon>Nostoc</taxon>
    </lineage>
</organism>
<dbReference type="Proteomes" id="UP000252085">
    <property type="component" value="Unassembled WGS sequence"/>
</dbReference>
<keyword evidence="9" id="KW-0046">Antibiotic resistance</keyword>
<evidence type="ECO:0000256" key="5">
    <source>
        <dbReference type="ARBA" id="ARBA00022475"/>
    </source>
</evidence>
<dbReference type="EMBL" id="LXQE01000148">
    <property type="protein sequence ID" value="RCJ36620.1"/>
    <property type="molecule type" value="Genomic_DNA"/>
</dbReference>
<feature type="transmembrane region" description="Helical" evidence="10">
    <location>
        <begin position="397"/>
        <end position="417"/>
    </location>
</feature>
<dbReference type="Pfam" id="PF01554">
    <property type="entry name" value="MatE"/>
    <property type="match status" value="2"/>
</dbReference>
<feature type="transmembrane region" description="Helical" evidence="10">
    <location>
        <begin position="21"/>
        <end position="42"/>
    </location>
</feature>
<keyword evidence="7 10" id="KW-1133">Transmembrane helix</keyword>
<dbReference type="GO" id="GO:0042910">
    <property type="term" value="F:xenobiotic transmembrane transporter activity"/>
    <property type="evidence" value="ECO:0007669"/>
    <property type="project" value="InterPro"/>
</dbReference>
<feature type="transmembrane region" description="Helical" evidence="10">
    <location>
        <begin position="200"/>
        <end position="222"/>
    </location>
</feature>
<dbReference type="PANTHER" id="PTHR43823">
    <property type="entry name" value="SPORULATION PROTEIN YKVU"/>
    <property type="match status" value="1"/>
</dbReference>
<evidence type="ECO:0000256" key="7">
    <source>
        <dbReference type="ARBA" id="ARBA00022989"/>
    </source>
</evidence>
<reference evidence="11 12" key="1">
    <citation type="submission" date="2016-04" db="EMBL/GenBank/DDBJ databases">
        <authorList>
            <person name="Evans L.H."/>
            <person name="Alamgir A."/>
            <person name="Owens N."/>
            <person name="Weber N.D."/>
            <person name="Virtaneva K."/>
            <person name="Barbian K."/>
            <person name="Babar A."/>
            <person name="Rosenke K."/>
        </authorList>
    </citation>
    <scope>NUCLEOTIDE SEQUENCE [LARGE SCALE GENOMIC DNA]</scope>
    <source>
        <strain evidence="11">NIES-2108</strain>
    </source>
</reference>
<feature type="transmembrane region" description="Helical" evidence="10">
    <location>
        <begin position="142"/>
        <end position="159"/>
    </location>
</feature>
<dbReference type="NCBIfam" id="TIGR00797">
    <property type="entry name" value="matE"/>
    <property type="match status" value="1"/>
</dbReference>
<dbReference type="CDD" id="cd13143">
    <property type="entry name" value="MATE_MepA_like"/>
    <property type="match status" value="1"/>
</dbReference>
<dbReference type="GO" id="GO:0015297">
    <property type="term" value="F:antiporter activity"/>
    <property type="evidence" value="ECO:0007669"/>
    <property type="project" value="InterPro"/>
</dbReference>
<gene>
    <name evidence="11" type="ORF">A6769_15970</name>
</gene>
<comment type="subcellular location">
    <subcellularLocation>
        <location evidence="1">Cell membrane</location>
        <topology evidence="1">Multi-pass membrane protein</topology>
    </subcellularLocation>
</comment>
<proteinExistence type="inferred from homology"/>
<name>A0A367RLL7_NOSPU</name>
<evidence type="ECO:0000313" key="12">
    <source>
        <dbReference type="Proteomes" id="UP000252085"/>
    </source>
</evidence>
<evidence type="ECO:0000256" key="3">
    <source>
        <dbReference type="ARBA" id="ARBA00022106"/>
    </source>
</evidence>
<keyword evidence="4" id="KW-0813">Transport</keyword>
<dbReference type="GO" id="GO:0046677">
    <property type="term" value="P:response to antibiotic"/>
    <property type="evidence" value="ECO:0007669"/>
    <property type="project" value="UniProtKB-KW"/>
</dbReference>
<evidence type="ECO:0000256" key="1">
    <source>
        <dbReference type="ARBA" id="ARBA00004651"/>
    </source>
</evidence>
<feature type="transmembrane region" description="Helical" evidence="10">
    <location>
        <begin position="171"/>
        <end position="194"/>
    </location>
</feature>
<dbReference type="GO" id="GO:0005886">
    <property type="term" value="C:plasma membrane"/>
    <property type="evidence" value="ECO:0007669"/>
    <property type="project" value="UniProtKB-SubCell"/>
</dbReference>
<evidence type="ECO:0000313" key="11">
    <source>
        <dbReference type="EMBL" id="RCJ36620.1"/>
    </source>
</evidence>
<keyword evidence="8 10" id="KW-0472">Membrane</keyword>
<protein>
    <recommendedName>
        <fullName evidence="3">Multidrug export protein MepA</fullName>
    </recommendedName>
</protein>
<dbReference type="InterPro" id="IPR002528">
    <property type="entry name" value="MATE_fam"/>
</dbReference>
<keyword evidence="6 10" id="KW-0812">Transmembrane</keyword>
<feature type="transmembrane region" description="Helical" evidence="10">
    <location>
        <begin position="278"/>
        <end position="299"/>
    </location>
</feature>
<keyword evidence="5" id="KW-1003">Cell membrane</keyword>
<dbReference type="InterPro" id="IPR048279">
    <property type="entry name" value="MdtK-like"/>
</dbReference>
<feature type="transmembrane region" description="Helical" evidence="10">
    <location>
        <begin position="362"/>
        <end position="385"/>
    </location>
</feature>
<dbReference type="AlphaFoldDB" id="A0A367RLL7"/>
<feature type="transmembrane region" description="Helical" evidence="10">
    <location>
        <begin position="234"/>
        <end position="258"/>
    </location>
</feature>
<dbReference type="InterPro" id="IPR045070">
    <property type="entry name" value="MATE_MepA-like"/>
</dbReference>
<evidence type="ECO:0000256" key="10">
    <source>
        <dbReference type="SAM" id="Phobius"/>
    </source>
</evidence>
<evidence type="ECO:0000256" key="8">
    <source>
        <dbReference type="ARBA" id="ARBA00023136"/>
    </source>
</evidence>
<accession>A0A367RLL7</accession>
<dbReference type="PANTHER" id="PTHR43823:SF3">
    <property type="entry name" value="MULTIDRUG EXPORT PROTEIN MEPA"/>
    <property type="match status" value="1"/>
</dbReference>
<sequence length="458" mass="50091">MTSENQSKIKNEILEGNILKLMFKLSAPGILVMLLINMNAFIDALFAGQFIGETAIAGISLALPLTAIIDGFAYLVGTGSASVLSRAIGAGDIKTQSKIFGNLIIMGIFISFFITIIGYSFSEELIKLMGGSGQVAFAGSEYFKTYILGSVFYILAVASNQLIKSEGKVRLAMTFAGIYVIINIILNPIFVVVFHWGIRGIALATVIAMIVFCIINFIYFLSGKSSIPVNPRKLALAINLLPGILSVGMSALLANVMELVQNFVVFKSISYYGTNSDIAFYGATIRLTLLAFIPLNGFVQALQPVIGINYGARNYDRMRKAYFTFSISVTALAVLFWLPMQLSPETFLSWLLPNSTFTNNDLLNFRVLSLLIPTISFVPFGSVLFQSIGKGKTVSIIIILNNIVLFIPLVVILSKLLGVSGVYYGIAITDFLLMVIALLLTFVEFKKMNINYLKDNPY</sequence>
<feature type="transmembrane region" description="Helical" evidence="10">
    <location>
        <begin position="320"/>
        <end position="342"/>
    </location>
</feature>
<evidence type="ECO:0000256" key="2">
    <source>
        <dbReference type="ARBA" id="ARBA00008417"/>
    </source>
</evidence>
<dbReference type="PIRSF" id="PIRSF006603">
    <property type="entry name" value="DinF"/>
    <property type="match status" value="1"/>
</dbReference>
<evidence type="ECO:0000256" key="4">
    <source>
        <dbReference type="ARBA" id="ARBA00022448"/>
    </source>
</evidence>
<comment type="similarity">
    <text evidence="2">Belongs to the multi antimicrobial extrusion (MATE) (TC 2.A.66.1) family. MepA subfamily.</text>
</comment>
<comment type="caution">
    <text evidence="11">The sequence shown here is derived from an EMBL/GenBank/DDBJ whole genome shotgun (WGS) entry which is preliminary data.</text>
</comment>